<reference evidence="2" key="1">
    <citation type="submission" date="2024-02" db="UniProtKB">
        <authorList>
            <consortium name="WormBaseParasite"/>
        </authorList>
    </citation>
    <scope>IDENTIFICATION</scope>
</reference>
<dbReference type="WBParaSite" id="MBELARI_LOCUS1519">
    <property type="protein sequence ID" value="MBELARI_LOCUS1519"/>
    <property type="gene ID" value="MBELARI_LOCUS1519"/>
</dbReference>
<protein>
    <submittedName>
        <fullName evidence="2">Uncharacterized protein</fullName>
    </submittedName>
</protein>
<dbReference type="AlphaFoldDB" id="A0AAF3EMC1"/>
<dbReference type="Proteomes" id="UP000887575">
    <property type="component" value="Unassembled WGS sequence"/>
</dbReference>
<organism evidence="1 2">
    <name type="scientific">Mesorhabditis belari</name>
    <dbReference type="NCBI Taxonomy" id="2138241"/>
    <lineage>
        <taxon>Eukaryota</taxon>
        <taxon>Metazoa</taxon>
        <taxon>Ecdysozoa</taxon>
        <taxon>Nematoda</taxon>
        <taxon>Chromadorea</taxon>
        <taxon>Rhabditida</taxon>
        <taxon>Rhabditina</taxon>
        <taxon>Rhabditomorpha</taxon>
        <taxon>Rhabditoidea</taxon>
        <taxon>Rhabditidae</taxon>
        <taxon>Mesorhabditinae</taxon>
        <taxon>Mesorhabditis</taxon>
    </lineage>
</organism>
<accession>A0AAF3EMC1</accession>
<evidence type="ECO:0000313" key="1">
    <source>
        <dbReference type="Proteomes" id="UP000887575"/>
    </source>
</evidence>
<name>A0AAF3EMC1_9BILA</name>
<evidence type="ECO:0000313" key="2">
    <source>
        <dbReference type="WBParaSite" id="MBELARI_LOCUS1519"/>
    </source>
</evidence>
<sequence length="142" mass="16184">MAWQNCRYLLNCTPRRRHYSGSAPGAPSILDGIRNLVNRPRSESLDTQTMGKPLQWKDSNGDSENGDLYDDILLFEDLLATARDFLILRKTSRPISVDVVGLVDAQHDPYRQYMKVVDCFELAPVNSDLIILDKKLKVKLTF</sequence>
<proteinExistence type="predicted"/>
<keyword evidence="1" id="KW-1185">Reference proteome</keyword>